<feature type="compositionally biased region" description="Basic and acidic residues" evidence="1">
    <location>
        <begin position="1"/>
        <end position="17"/>
    </location>
</feature>
<keyword evidence="3" id="KW-1185">Reference proteome</keyword>
<organism evidence="2 3">
    <name type="scientific">Dufourea novaeangliae</name>
    <name type="common">Sweat bee</name>
    <dbReference type="NCBI Taxonomy" id="178035"/>
    <lineage>
        <taxon>Eukaryota</taxon>
        <taxon>Metazoa</taxon>
        <taxon>Ecdysozoa</taxon>
        <taxon>Arthropoda</taxon>
        <taxon>Hexapoda</taxon>
        <taxon>Insecta</taxon>
        <taxon>Pterygota</taxon>
        <taxon>Neoptera</taxon>
        <taxon>Endopterygota</taxon>
        <taxon>Hymenoptera</taxon>
        <taxon>Apocrita</taxon>
        <taxon>Aculeata</taxon>
        <taxon>Apoidea</taxon>
        <taxon>Anthophila</taxon>
        <taxon>Halictidae</taxon>
        <taxon>Rophitinae</taxon>
        <taxon>Dufourea</taxon>
    </lineage>
</organism>
<evidence type="ECO:0000256" key="1">
    <source>
        <dbReference type="SAM" id="MobiDB-lite"/>
    </source>
</evidence>
<feature type="region of interest" description="Disordered" evidence="1">
    <location>
        <begin position="1"/>
        <end position="21"/>
    </location>
</feature>
<evidence type="ECO:0000313" key="3">
    <source>
        <dbReference type="Proteomes" id="UP000076502"/>
    </source>
</evidence>
<proteinExistence type="predicted"/>
<evidence type="ECO:0000313" key="2">
    <source>
        <dbReference type="EMBL" id="KZC11919.1"/>
    </source>
</evidence>
<accession>A0A154PJ86</accession>
<gene>
    <name evidence="2" type="ORF">WN55_03423</name>
</gene>
<sequence>MVSRLRESRGDNTDERGIWPLGNASLECPAPRELFKRKNLSQDTPGTVQEFSTILDSDSNQTIRFCGAGCGLYEGTLSGVYTDVTVETWKKNSENDEKEHASLTLQWTSLVLSRRKTHDLSQ</sequence>
<dbReference type="EMBL" id="KQ434936">
    <property type="protein sequence ID" value="KZC11919.1"/>
    <property type="molecule type" value="Genomic_DNA"/>
</dbReference>
<protein>
    <submittedName>
        <fullName evidence="2">Uncharacterized protein</fullName>
    </submittedName>
</protein>
<dbReference type="AlphaFoldDB" id="A0A154PJ86"/>
<reference evidence="2 3" key="1">
    <citation type="submission" date="2015-07" db="EMBL/GenBank/DDBJ databases">
        <title>The genome of Dufourea novaeangliae.</title>
        <authorList>
            <person name="Pan H."/>
            <person name="Kapheim K."/>
        </authorList>
    </citation>
    <scope>NUCLEOTIDE SEQUENCE [LARGE SCALE GENOMIC DNA]</scope>
    <source>
        <strain evidence="2">0120121106</strain>
        <tissue evidence="2">Whole body</tissue>
    </source>
</reference>
<name>A0A154PJ86_DUFNO</name>
<dbReference type="Proteomes" id="UP000076502">
    <property type="component" value="Unassembled WGS sequence"/>
</dbReference>